<sequence>MSFFLILLLVLDFHMPTRSKDTSQVTQKLLTKYSSSSGSGLMSIRNSCQILFTSRGIHTLVR</sequence>
<reference evidence="2" key="1">
    <citation type="submission" date="2014-09" db="EMBL/GenBank/DDBJ databases">
        <authorList>
            <person name="Magalhaes I.L.F."/>
            <person name="Oliveira U."/>
            <person name="Santos F.R."/>
            <person name="Vidigal T.H.D.A."/>
            <person name="Brescovit A.D."/>
            <person name="Santos A.J."/>
        </authorList>
    </citation>
    <scope>NUCLEOTIDE SEQUENCE</scope>
    <source>
        <tissue evidence="2">Shoot tissue taken approximately 20 cm above the soil surface</tissue>
    </source>
</reference>
<accession>A0A0A9GQN2</accession>
<dbReference type="AlphaFoldDB" id="A0A0A9GQN2"/>
<organism evidence="2">
    <name type="scientific">Arundo donax</name>
    <name type="common">Giant reed</name>
    <name type="synonym">Donax arundinaceus</name>
    <dbReference type="NCBI Taxonomy" id="35708"/>
    <lineage>
        <taxon>Eukaryota</taxon>
        <taxon>Viridiplantae</taxon>
        <taxon>Streptophyta</taxon>
        <taxon>Embryophyta</taxon>
        <taxon>Tracheophyta</taxon>
        <taxon>Spermatophyta</taxon>
        <taxon>Magnoliopsida</taxon>
        <taxon>Liliopsida</taxon>
        <taxon>Poales</taxon>
        <taxon>Poaceae</taxon>
        <taxon>PACMAD clade</taxon>
        <taxon>Arundinoideae</taxon>
        <taxon>Arundineae</taxon>
        <taxon>Arundo</taxon>
    </lineage>
</organism>
<keyword evidence="1" id="KW-0732">Signal</keyword>
<protein>
    <submittedName>
        <fullName evidence="2">Uncharacterized protein</fullName>
    </submittedName>
</protein>
<evidence type="ECO:0000313" key="2">
    <source>
        <dbReference type="EMBL" id="JAE25704.1"/>
    </source>
</evidence>
<dbReference type="EMBL" id="GBRH01172192">
    <property type="protein sequence ID" value="JAE25704.1"/>
    <property type="molecule type" value="Transcribed_RNA"/>
</dbReference>
<evidence type="ECO:0000256" key="1">
    <source>
        <dbReference type="SAM" id="SignalP"/>
    </source>
</evidence>
<feature type="chain" id="PRO_5002047880" evidence="1">
    <location>
        <begin position="20"/>
        <end position="62"/>
    </location>
</feature>
<name>A0A0A9GQN2_ARUDO</name>
<feature type="signal peptide" evidence="1">
    <location>
        <begin position="1"/>
        <end position="19"/>
    </location>
</feature>
<proteinExistence type="predicted"/>
<reference evidence="2" key="2">
    <citation type="journal article" date="2015" name="Data Brief">
        <title>Shoot transcriptome of the giant reed, Arundo donax.</title>
        <authorList>
            <person name="Barrero R.A."/>
            <person name="Guerrero F.D."/>
            <person name="Moolhuijzen P."/>
            <person name="Goolsby J.A."/>
            <person name="Tidwell J."/>
            <person name="Bellgard S.E."/>
            <person name="Bellgard M.I."/>
        </authorList>
    </citation>
    <scope>NUCLEOTIDE SEQUENCE</scope>
    <source>
        <tissue evidence="2">Shoot tissue taken approximately 20 cm above the soil surface</tissue>
    </source>
</reference>